<evidence type="ECO:0000256" key="4">
    <source>
        <dbReference type="ARBA" id="ARBA00006825"/>
    </source>
</evidence>
<accession>A0A382TQJ1</accession>
<dbReference type="AlphaFoldDB" id="A0A382TQJ1"/>
<comment type="pathway">
    <text evidence="3">Isoprenoid biosynthesis; isopentenyl diphosphate biosynthesis via DXP pathway; isopentenyl diphosphate from 1-deoxy-D-xylulose 5-phosphate: step 1/6.</text>
</comment>
<comment type="catalytic activity">
    <reaction evidence="8">
        <text>2-C-methyl-D-erythritol 4-phosphate + NADP(+) = 1-deoxy-D-xylulose 5-phosphate + NADPH + H(+)</text>
        <dbReference type="Rhea" id="RHEA:13717"/>
        <dbReference type="ChEBI" id="CHEBI:15378"/>
        <dbReference type="ChEBI" id="CHEBI:57783"/>
        <dbReference type="ChEBI" id="CHEBI:57792"/>
        <dbReference type="ChEBI" id="CHEBI:58262"/>
        <dbReference type="ChEBI" id="CHEBI:58349"/>
        <dbReference type="EC" id="1.1.1.267"/>
    </reaction>
    <physiologicalReaction direction="right-to-left" evidence="8">
        <dbReference type="Rhea" id="RHEA:13719"/>
    </physiologicalReaction>
</comment>
<evidence type="ECO:0000256" key="5">
    <source>
        <dbReference type="ARBA" id="ARBA00012366"/>
    </source>
</evidence>
<dbReference type="Pfam" id="PF13288">
    <property type="entry name" value="DXPR_C"/>
    <property type="match status" value="1"/>
</dbReference>
<feature type="domain" description="DXP reductoisomerase C-terminal" evidence="10">
    <location>
        <begin position="57"/>
        <end position="172"/>
    </location>
</feature>
<dbReference type="InterPro" id="IPR013644">
    <property type="entry name" value="DXP_reductoisomerase_C"/>
</dbReference>
<evidence type="ECO:0000256" key="2">
    <source>
        <dbReference type="ARBA" id="ARBA00001946"/>
    </source>
</evidence>
<gene>
    <name evidence="11" type="ORF">METZ01_LOCUS376879</name>
</gene>
<evidence type="ECO:0000259" key="9">
    <source>
        <dbReference type="Pfam" id="PF08436"/>
    </source>
</evidence>
<dbReference type="Pfam" id="PF08436">
    <property type="entry name" value="DXP_redisom_C"/>
    <property type="match status" value="1"/>
</dbReference>
<feature type="non-terminal residue" evidence="11">
    <location>
        <position position="1"/>
    </location>
</feature>
<dbReference type="GO" id="GO:0070402">
    <property type="term" value="F:NADPH binding"/>
    <property type="evidence" value="ECO:0007669"/>
    <property type="project" value="TreeGrafter"/>
</dbReference>
<protein>
    <recommendedName>
        <fullName evidence="5">1-deoxy-D-xylulose-5-phosphate reductoisomerase</fullName>
        <ecNumber evidence="5">1.1.1.267</ecNumber>
    </recommendedName>
</protein>
<evidence type="ECO:0000313" key="11">
    <source>
        <dbReference type="EMBL" id="SVD24025.1"/>
    </source>
</evidence>
<dbReference type="PANTHER" id="PTHR30525:SF0">
    <property type="entry name" value="1-DEOXY-D-XYLULOSE 5-PHOSPHATE REDUCTOISOMERASE, CHLOROPLASTIC"/>
    <property type="match status" value="1"/>
</dbReference>
<organism evidence="11">
    <name type="scientific">marine metagenome</name>
    <dbReference type="NCBI Taxonomy" id="408172"/>
    <lineage>
        <taxon>unclassified sequences</taxon>
        <taxon>metagenomes</taxon>
        <taxon>ecological metagenomes</taxon>
    </lineage>
</organism>
<keyword evidence="7" id="KW-0560">Oxidoreductase</keyword>
<dbReference type="InterPro" id="IPR003821">
    <property type="entry name" value="DXP_reductoisomerase"/>
</dbReference>
<feature type="domain" description="1-deoxy-D-xylulose 5-phosphate reductoisomerase C-terminal" evidence="9">
    <location>
        <begin position="2"/>
        <end position="24"/>
    </location>
</feature>
<evidence type="ECO:0000256" key="1">
    <source>
        <dbReference type="ARBA" id="ARBA00001936"/>
    </source>
</evidence>
<comment type="cofactor">
    <cofactor evidence="2">
        <name>Mg(2+)</name>
        <dbReference type="ChEBI" id="CHEBI:18420"/>
    </cofactor>
</comment>
<evidence type="ECO:0000256" key="7">
    <source>
        <dbReference type="ARBA" id="ARBA00023002"/>
    </source>
</evidence>
<evidence type="ECO:0000256" key="3">
    <source>
        <dbReference type="ARBA" id="ARBA00005094"/>
    </source>
</evidence>
<dbReference type="GO" id="GO:0051484">
    <property type="term" value="P:isopentenyl diphosphate biosynthetic process, methylerythritol 4-phosphate pathway involved in terpenoid biosynthetic process"/>
    <property type="evidence" value="ECO:0007669"/>
    <property type="project" value="TreeGrafter"/>
</dbReference>
<evidence type="ECO:0000256" key="6">
    <source>
        <dbReference type="ARBA" id="ARBA00022723"/>
    </source>
</evidence>
<evidence type="ECO:0000256" key="8">
    <source>
        <dbReference type="ARBA" id="ARBA00048543"/>
    </source>
</evidence>
<dbReference type="GO" id="GO:0030604">
    <property type="term" value="F:1-deoxy-D-xylulose-5-phosphate reductoisomerase activity"/>
    <property type="evidence" value="ECO:0007669"/>
    <property type="project" value="UniProtKB-EC"/>
</dbReference>
<dbReference type="InterPro" id="IPR026877">
    <property type="entry name" value="DXPR_C"/>
</dbReference>
<reference evidence="11" key="1">
    <citation type="submission" date="2018-05" db="EMBL/GenBank/DDBJ databases">
        <authorList>
            <person name="Lanie J.A."/>
            <person name="Ng W.-L."/>
            <person name="Kazmierczak K.M."/>
            <person name="Andrzejewski T.M."/>
            <person name="Davidsen T.M."/>
            <person name="Wayne K.J."/>
            <person name="Tettelin H."/>
            <person name="Glass J.I."/>
            <person name="Rusch D."/>
            <person name="Podicherti R."/>
            <person name="Tsui H.-C.T."/>
            <person name="Winkler M.E."/>
        </authorList>
    </citation>
    <scope>NUCLEOTIDE SEQUENCE</scope>
</reference>
<dbReference type="Gene3D" id="1.10.1740.10">
    <property type="match status" value="1"/>
</dbReference>
<dbReference type="GO" id="GO:0030145">
    <property type="term" value="F:manganese ion binding"/>
    <property type="evidence" value="ECO:0007669"/>
    <property type="project" value="TreeGrafter"/>
</dbReference>
<dbReference type="EC" id="1.1.1.267" evidence="5"/>
<comment type="similarity">
    <text evidence="4">Belongs to the DXR family.</text>
</comment>
<dbReference type="SUPFAM" id="SSF69055">
    <property type="entry name" value="1-deoxy-D-xylulose-5-phosphate reductoisomerase, C-terminal domain"/>
    <property type="match status" value="1"/>
</dbReference>
<comment type="cofactor">
    <cofactor evidence="1">
        <name>Mn(2+)</name>
        <dbReference type="ChEBI" id="CHEBI:29035"/>
    </cofactor>
</comment>
<sequence length="180" mass="19650">PRITIDSATLMNKGFEIIETHWLFGVPTENIEVVIHPQSIVHSLIELVDGSMIAYAGPTDMRLPIQDALSYPERWTQAVEPLDLVSSAPWTFEQAEPERYPALALARQALEMGGTAPAVLNAADEVAVAAFLEGRLSFARIIPFVAKVLEGCDITDADNIETILEADATARSEAKRHLGE</sequence>
<dbReference type="UniPathway" id="UPA00056">
    <property type="reaction ID" value="UER00092"/>
</dbReference>
<name>A0A382TQJ1_9ZZZZ</name>
<proteinExistence type="inferred from homology"/>
<keyword evidence="6" id="KW-0479">Metal-binding</keyword>
<dbReference type="SUPFAM" id="SSF55347">
    <property type="entry name" value="Glyceraldehyde-3-phosphate dehydrogenase-like, C-terminal domain"/>
    <property type="match status" value="1"/>
</dbReference>
<evidence type="ECO:0000259" key="10">
    <source>
        <dbReference type="Pfam" id="PF13288"/>
    </source>
</evidence>
<dbReference type="InterPro" id="IPR036169">
    <property type="entry name" value="DXPR_C_sf"/>
</dbReference>
<dbReference type="PANTHER" id="PTHR30525">
    <property type="entry name" value="1-DEOXY-D-XYLULOSE 5-PHOSPHATE REDUCTOISOMERASE"/>
    <property type="match status" value="1"/>
</dbReference>
<dbReference type="EMBL" id="UINC01138219">
    <property type="protein sequence ID" value="SVD24025.1"/>
    <property type="molecule type" value="Genomic_DNA"/>
</dbReference>